<dbReference type="Proteomes" id="UP000095286">
    <property type="component" value="Unplaced"/>
</dbReference>
<protein>
    <submittedName>
        <fullName evidence="2">Olfactomedin-like domain-containing protein</fullName>
    </submittedName>
</protein>
<reference evidence="2" key="1">
    <citation type="submission" date="2016-11" db="UniProtKB">
        <authorList>
            <consortium name="WormBaseParasite"/>
        </authorList>
    </citation>
    <scope>IDENTIFICATION</scope>
    <source>
        <strain evidence="2">KR3021</strain>
    </source>
</reference>
<dbReference type="WBParaSite" id="RSKR_0000501100.1">
    <property type="protein sequence ID" value="RSKR_0000501100.1"/>
    <property type="gene ID" value="RSKR_0000501100"/>
</dbReference>
<name>A0AC35TWK8_9BILA</name>
<evidence type="ECO:0000313" key="1">
    <source>
        <dbReference type="Proteomes" id="UP000095286"/>
    </source>
</evidence>
<organism evidence="1 2">
    <name type="scientific">Rhabditophanes sp. KR3021</name>
    <dbReference type="NCBI Taxonomy" id="114890"/>
    <lineage>
        <taxon>Eukaryota</taxon>
        <taxon>Metazoa</taxon>
        <taxon>Ecdysozoa</taxon>
        <taxon>Nematoda</taxon>
        <taxon>Chromadorea</taxon>
        <taxon>Rhabditida</taxon>
        <taxon>Tylenchina</taxon>
        <taxon>Panagrolaimomorpha</taxon>
        <taxon>Strongyloidoidea</taxon>
        <taxon>Alloionematidae</taxon>
        <taxon>Rhabditophanes</taxon>
    </lineage>
</organism>
<evidence type="ECO:0000313" key="2">
    <source>
        <dbReference type="WBParaSite" id="RSKR_0000501100.1"/>
    </source>
</evidence>
<sequence length="340" mass="38662">MKVFSFILSSLAILGLSSLATPRPSLHESGNELYITSPQTVPKPLSLPTIGRAQKWAMIRASGQDPMSRPHRNRPRHRTISTANGEPYPLNSAVKKGDGQKIGKVKRSIDNKYDPNTPWRRNFVLPKAKKARNFRKLKPLITAGLHQCPSSLDAVAKSKDNVTYVFSGQYVYPVWRENGLPQKEAYLISSLFHNGPRSVTAAVTNTRSGAVILFERNIVYKYQFNQQAKRFLLSKRFPRTLTSNVTFVPEYALQWMDGNVVLFNKDVFSTYDIYWNLSTFTSKSFAYFPGLPRDVIGVIHKSKDMMMLYTKSNKIAIYDTTTYSILDEFPLQINKYIACL</sequence>
<accession>A0AC35TWK8</accession>
<proteinExistence type="predicted"/>